<proteinExistence type="predicted"/>
<evidence type="ECO:0000259" key="1">
    <source>
        <dbReference type="Pfam" id="PF24467"/>
    </source>
</evidence>
<keyword evidence="3" id="KW-1185">Reference proteome</keyword>
<dbReference type="STRING" id="27835.A0A3P7ARV4"/>
<dbReference type="PANTHER" id="PTHR34098">
    <property type="entry name" value="F-BOX ONLY PROTEIN 47"/>
    <property type="match status" value="1"/>
</dbReference>
<protein>
    <recommendedName>
        <fullName evidence="1">FBXO47 ARM repeats region domain-containing protein</fullName>
    </recommendedName>
</protein>
<dbReference type="EMBL" id="UYSL01020643">
    <property type="protein sequence ID" value="VDL75560.1"/>
    <property type="molecule type" value="Genomic_DNA"/>
</dbReference>
<sequence length="125" mass="14067">MRASIRSLLLTGVNAEYDGAGGEYIFWLSAVMRLMKEPTCQSKLLMILFGPTTVIYGETVIDWSLFCERTVIPLDLSTTLVKPLSDALHLLLKTKQLGCEEYAWTQHDVFNVIEELSSEFSVQCS</sequence>
<dbReference type="PANTHER" id="PTHR34098:SF1">
    <property type="entry name" value="F-BOX ONLY PROTEIN 47"/>
    <property type="match status" value="1"/>
</dbReference>
<dbReference type="Pfam" id="PF24467">
    <property type="entry name" value="ARM_FBXO47"/>
    <property type="match status" value="1"/>
</dbReference>
<organism evidence="2 3">
    <name type="scientific">Nippostrongylus brasiliensis</name>
    <name type="common">Rat hookworm</name>
    <dbReference type="NCBI Taxonomy" id="27835"/>
    <lineage>
        <taxon>Eukaryota</taxon>
        <taxon>Metazoa</taxon>
        <taxon>Ecdysozoa</taxon>
        <taxon>Nematoda</taxon>
        <taxon>Chromadorea</taxon>
        <taxon>Rhabditida</taxon>
        <taxon>Rhabditina</taxon>
        <taxon>Rhabditomorpha</taxon>
        <taxon>Strongyloidea</taxon>
        <taxon>Heligmosomidae</taxon>
        <taxon>Nippostrongylus</taxon>
    </lineage>
</organism>
<reference evidence="2 3" key="1">
    <citation type="submission" date="2018-11" db="EMBL/GenBank/DDBJ databases">
        <authorList>
            <consortium name="Pathogen Informatics"/>
        </authorList>
    </citation>
    <scope>NUCLEOTIDE SEQUENCE [LARGE SCALE GENOMIC DNA]</scope>
</reference>
<dbReference type="InterPro" id="IPR038946">
    <property type="entry name" value="FBXO47"/>
</dbReference>
<evidence type="ECO:0000313" key="3">
    <source>
        <dbReference type="Proteomes" id="UP000271162"/>
    </source>
</evidence>
<dbReference type="Proteomes" id="UP000271162">
    <property type="component" value="Unassembled WGS sequence"/>
</dbReference>
<evidence type="ECO:0000313" key="2">
    <source>
        <dbReference type="EMBL" id="VDL75560.1"/>
    </source>
</evidence>
<dbReference type="AlphaFoldDB" id="A0A3P7ARV4"/>
<name>A0A3P7ARV4_NIPBR</name>
<feature type="domain" description="FBXO47 ARM repeats region" evidence="1">
    <location>
        <begin position="2"/>
        <end position="117"/>
    </location>
</feature>
<accession>A0A3P7ARV4</accession>
<gene>
    <name evidence="2" type="ORF">NBR_LOCUS11971</name>
</gene>
<dbReference type="InterPro" id="IPR056622">
    <property type="entry name" value="ARM_FBXO47"/>
</dbReference>